<proteinExistence type="inferred from homology"/>
<dbReference type="PANTHER" id="PTHR42928">
    <property type="entry name" value="TRICARBOXYLATE-BINDING PROTEIN"/>
    <property type="match status" value="1"/>
</dbReference>
<sequence>MVDAAGLTRRASLALGLGALAAPLLSRASFAQGGRNARLVVPYPPGGTTDLTARLIAPRAAEALGSAWVIENRSGANGVVGAELVARSAPDGTTLLYSNEVLTVLPFVQRNVPFDLQADFTPVARTVSIPYVLVGGTGLAPRDMAALLAGLRATPEQFSFAGSSLGSVGQLATAALWQKLGVESTFVSYRGTGPAMNDLVSGAVSLFFAPLGPAIPLVRDGRLRAYCVTSAARQRVLPDVPTLVEAGFADMVYEGWTGVWGPQGLDAAFVTRANAAVNQAAAEPAVAARMADLGLTALAESASRFAEVIAAEIARNRALVAAARIQPQ</sequence>
<dbReference type="Gene3D" id="3.40.190.150">
    <property type="entry name" value="Bordetella uptake gene, domain 1"/>
    <property type="match status" value="1"/>
</dbReference>
<protein>
    <submittedName>
        <fullName evidence="3">Tripartite tricarboxylate transporter substrate binding protein</fullName>
    </submittedName>
</protein>
<dbReference type="Gene3D" id="3.40.190.10">
    <property type="entry name" value="Periplasmic binding protein-like II"/>
    <property type="match status" value="1"/>
</dbReference>
<evidence type="ECO:0000313" key="3">
    <source>
        <dbReference type="EMBL" id="NKE46381.1"/>
    </source>
</evidence>
<dbReference type="PIRSF" id="PIRSF017082">
    <property type="entry name" value="YflP"/>
    <property type="match status" value="1"/>
</dbReference>
<feature type="chain" id="PRO_5046364399" evidence="2">
    <location>
        <begin position="32"/>
        <end position="328"/>
    </location>
</feature>
<evidence type="ECO:0000313" key="4">
    <source>
        <dbReference type="Proteomes" id="UP000765160"/>
    </source>
</evidence>
<gene>
    <name evidence="3" type="ORF">HB662_16485</name>
</gene>
<keyword evidence="4" id="KW-1185">Reference proteome</keyword>
<reference evidence="3 4" key="1">
    <citation type="submission" date="2020-03" db="EMBL/GenBank/DDBJ databases">
        <title>Roseomonas selenitidurans sp. nov. isolated from soil.</title>
        <authorList>
            <person name="Liu H."/>
        </authorList>
    </citation>
    <scope>NUCLEOTIDE SEQUENCE [LARGE SCALE GENOMIC DNA]</scope>
    <source>
        <strain evidence="3 4">JCM 15073</strain>
    </source>
</reference>
<comment type="caution">
    <text evidence="3">The sequence shown here is derived from an EMBL/GenBank/DDBJ whole genome shotgun (WGS) entry which is preliminary data.</text>
</comment>
<dbReference type="RefSeq" id="WP_168050929.1">
    <property type="nucleotide sequence ID" value="NZ_JAATJR010000005.1"/>
</dbReference>
<dbReference type="InterPro" id="IPR042100">
    <property type="entry name" value="Bug_dom1"/>
</dbReference>
<evidence type="ECO:0000256" key="2">
    <source>
        <dbReference type="SAM" id="SignalP"/>
    </source>
</evidence>
<feature type="signal peptide" evidence="2">
    <location>
        <begin position="1"/>
        <end position="31"/>
    </location>
</feature>
<organism evidence="3 4">
    <name type="scientific">Falsiroseomonas frigidaquae</name>
    <dbReference type="NCBI Taxonomy" id="487318"/>
    <lineage>
        <taxon>Bacteria</taxon>
        <taxon>Pseudomonadati</taxon>
        <taxon>Pseudomonadota</taxon>
        <taxon>Alphaproteobacteria</taxon>
        <taxon>Acetobacterales</taxon>
        <taxon>Roseomonadaceae</taxon>
        <taxon>Falsiroseomonas</taxon>
    </lineage>
</organism>
<dbReference type="Pfam" id="PF03401">
    <property type="entry name" value="TctC"/>
    <property type="match status" value="1"/>
</dbReference>
<keyword evidence="2" id="KW-0732">Signal</keyword>
<dbReference type="InterPro" id="IPR005064">
    <property type="entry name" value="BUG"/>
</dbReference>
<evidence type="ECO:0000256" key="1">
    <source>
        <dbReference type="ARBA" id="ARBA00006987"/>
    </source>
</evidence>
<dbReference type="SUPFAM" id="SSF53850">
    <property type="entry name" value="Periplasmic binding protein-like II"/>
    <property type="match status" value="1"/>
</dbReference>
<comment type="similarity">
    <text evidence="1">Belongs to the UPF0065 (bug) family.</text>
</comment>
<dbReference type="Proteomes" id="UP000765160">
    <property type="component" value="Unassembled WGS sequence"/>
</dbReference>
<dbReference type="EMBL" id="JAAVTX010000005">
    <property type="protein sequence ID" value="NKE46381.1"/>
    <property type="molecule type" value="Genomic_DNA"/>
</dbReference>
<name>A0ABX1F256_9PROT</name>
<accession>A0ABX1F256</accession>
<dbReference type="PANTHER" id="PTHR42928:SF5">
    <property type="entry name" value="BLR1237 PROTEIN"/>
    <property type="match status" value="1"/>
</dbReference>
<dbReference type="CDD" id="cd07012">
    <property type="entry name" value="PBP2_Bug_TTT"/>
    <property type="match status" value="1"/>
</dbReference>